<gene>
    <name evidence="2" type="ORF">GCK32_001334</name>
</gene>
<dbReference type="SUPFAM" id="SSF57302">
    <property type="entry name" value="Snake toxin-like"/>
    <property type="match status" value="1"/>
</dbReference>
<dbReference type="PANTHER" id="PTHR34721">
    <property type="entry name" value="PROTEIN CBG09734"/>
    <property type="match status" value="1"/>
</dbReference>
<feature type="chain" id="PRO_5043012197" evidence="1">
    <location>
        <begin position="21"/>
        <end position="114"/>
    </location>
</feature>
<evidence type="ECO:0000256" key="1">
    <source>
        <dbReference type="SAM" id="SignalP"/>
    </source>
</evidence>
<proteinExistence type="predicted"/>
<feature type="signal peptide" evidence="1">
    <location>
        <begin position="1"/>
        <end position="20"/>
    </location>
</feature>
<evidence type="ECO:0000313" key="2">
    <source>
        <dbReference type="EMBL" id="KAK5968042.1"/>
    </source>
</evidence>
<evidence type="ECO:0000313" key="3">
    <source>
        <dbReference type="Proteomes" id="UP001331761"/>
    </source>
</evidence>
<name>A0AAN8IG46_TRICO</name>
<sequence length="114" mass="11965">MPSTRVVVLLVLSIACTAIAFQCYSGQTSSNSHPSDKVDCTGQYCTKIVISAQGQTTYNYGCDMTSVCKSNGCYPGDRGAQQICCCGSNLCNSSTKLSALFAVVPIALAKILAF</sequence>
<keyword evidence="3" id="KW-1185">Reference proteome</keyword>
<accession>A0AAN8IG46</accession>
<dbReference type="PROSITE" id="PS51257">
    <property type="entry name" value="PROKAR_LIPOPROTEIN"/>
    <property type="match status" value="1"/>
</dbReference>
<dbReference type="PANTHER" id="PTHR34721:SF3">
    <property type="entry name" value="ACTIVIN_RECP DOMAIN-CONTAINING PROTEIN-RELATED"/>
    <property type="match status" value="1"/>
</dbReference>
<organism evidence="2 3">
    <name type="scientific">Trichostrongylus colubriformis</name>
    <name type="common">Black scour worm</name>
    <dbReference type="NCBI Taxonomy" id="6319"/>
    <lineage>
        <taxon>Eukaryota</taxon>
        <taxon>Metazoa</taxon>
        <taxon>Ecdysozoa</taxon>
        <taxon>Nematoda</taxon>
        <taxon>Chromadorea</taxon>
        <taxon>Rhabditida</taxon>
        <taxon>Rhabditina</taxon>
        <taxon>Rhabditomorpha</taxon>
        <taxon>Strongyloidea</taxon>
        <taxon>Trichostrongylidae</taxon>
        <taxon>Trichostrongylus</taxon>
    </lineage>
</organism>
<keyword evidence="1" id="KW-0732">Signal</keyword>
<comment type="caution">
    <text evidence="2">The sequence shown here is derived from an EMBL/GenBank/DDBJ whole genome shotgun (WGS) entry which is preliminary data.</text>
</comment>
<protein>
    <submittedName>
        <fullName evidence="2">Uncharacterized protein</fullName>
    </submittedName>
</protein>
<dbReference type="Proteomes" id="UP001331761">
    <property type="component" value="Unassembled WGS sequence"/>
</dbReference>
<dbReference type="InterPro" id="IPR045860">
    <property type="entry name" value="Snake_toxin-like_sf"/>
</dbReference>
<dbReference type="AlphaFoldDB" id="A0AAN8IG46"/>
<reference evidence="2 3" key="1">
    <citation type="submission" date="2019-10" db="EMBL/GenBank/DDBJ databases">
        <title>Assembly and Annotation for the nematode Trichostrongylus colubriformis.</title>
        <authorList>
            <person name="Martin J."/>
        </authorList>
    </citation>
    <scope>NUCLEOTIDE SEQUENCE [LARGE SCALE GENOMIC DNA]</scope>
    <source>
        <strain evidence="2">G859</strain>
        <tissue evidence="2">Whole worm</tissue>
    </source>
</reference>
<dbReference type="EMBL" id="WIXE01021807">
    <property type="protein sequence ID" value="KAK5968042.1"/>
    <property type="molecule type" value="Genomic_DNA"/>
</dbReference>